<proteinExistence type="predicted"/>
<dbReference type="EMBL" id="SEYY01012795">
    <property type="protein sequence ID" value="KAB7500753.1"/>
    <property type="molecule type" value="Genomic_DNA"/>
</dbReference>
<keyword evidence="2" id="KW-1185">Reference proteome</keyword>
<protein>
    <submittedName>
        <fullName evidence="1">Uncharacterized protein</fullName>
    </submittedName>
</protein>
<gene>
    <name evidence="1" type="ORF">Anas_06623</name>
</gene>
<organism evidence="1 2">
    <name type="scientific">Armadillidium nasatum</name>
    <dbReference type="NCBI Taxonomy" id="96803"/>
    <lineage>
        <taxon>Eukaryota</taxon>
        <taxon>Metazoa</taxon>
        <taxon>Ecdysozoa</taxon>
        <taxon>Arthropoda</taxon>
        <taxon>Crustacea</taxon>
        <taxon>Multicrustacea</taxon>
        <taxon>Malacostraca</taxon>
        <taxon>Eumalacostraca</taxon>
        <taxon>Peracarida</taxon>
        <taxon>Isopoda</taxon>
        <taxon>Oniscidea</taxon>
        <taxon>Crinocheta</taxon>
        <taxon>Armadillidiidae</taxon>
        <taxon>Armadillidium</taxon>
    </lineage>
</organism>
<sequence>VFWLYKCNYNEEQKGPQRCTASIVAVYWQSSESLIEGHPPQKGPALESKGIYSAGSSLPSSRSMLIIKCIFWFLKSIHL</sequence>
<comment type="caution">
    <text evidence="1">The sequence shown here is derived from an EMBL/GenBank/DDBJ whole genome shotgun (WGS) entry which is preliminary data.</text>
</comment>
<evidence type="ECO:0000313" key="2">
    <source>
        <dbReference type="Proteomes" id="UP000326759"/>
    </source>
</evidence>
<dbReference type="Proteomes" id="UP000326759">
    <property type="component" value="Unassembled WGS sequence"/>
</dbReference>
<evidence type="ECO:0000313" key="1">
    <source>
        <dbReference type="EMBL" id="KAB7500753.1"/>
    </source>
</evidence>
<accession>A0A5N5T2N8</accession>
<dbReference type="OrthoDB" id="10015491at2759"/>
<dbReference type="AlphaFoldDB" id="A0A5N5T2N8"/>
<feature type="non-terminal residue" evidence="1">
    <location>
        <position position="1"/>
    </location>
</feature>
<reference evidence="1 2" key="1">
    <citation type="journal article" date="2019" name="PLoS Biol.">
        <title>Sex chromosomes control vertical transmission of feminizing Wolbachia symbionts in an isopod.</title>
        <authorList>
            <person name="Becking T."/>
            <person name="Chebbi M.A."/>
            <person name="Giraud I."/>
            <person name="Moumen B."/>
            <person name="Laverre T."/>
            <person name="Caubet Y."/>
            <person name="Peccoud J."/>
            <person name="Gilbert C."/>
            <person name="Cordaux R."/>
        </authorList>
    </citation>
    <scope>NUCLEOTIDE SEQUENCE [LARGE SCALE GENOMIC DNA]</scope>
    <source>
        <strain evidence="1">ANa2</strain>
        <tissue evidence="1">Whole body excluding digestive tract and cuticle</tissue>
    </source>
</reference>
<name>A0A5N5T2N8_9CRUS</name>